<feature type="transmembrane region" description="Helical" evidence="18">
    <location>
        <begin position="1607"/>
        <end position="1633"/>
    </location>
</feature>
<dbReference type="InterPro" id="IPR008271">
    <property type="entry name" value="Ser/Thr_kinase_AS"/>
</dbReference>
<evidence type="ECO:0000256" key="14">
    <source>
        <dbReference type="ARBA" id="ARBA00023065"/>
    </source>
</evidence>
<dbReference type="NCBIfam" id="TIGR00794">
    <property type="entry name" value="kup"/>
    <property type="match status" value="1"/>
</dbReference>
<keyword evidence="15 18" id="KW-0472">Membrane</keyword>
<keyword evidence="11" id="KW-0460">Magnesium</keyword>
<name>A0A7J6F7H5_CANSA</name>
<keyword evidence="3" id="KW-0813">Transport</keyword>
<keyword evidence="16" id="KW-0829">Tyrosine-protein kinase</keyword>
<feature type="transmembrane region" description="Helical" evidence="18">
    <location>
        <begin position="1498"/>
        <end position="1517"/>
    </location>
</feature>
<evidence type="ECO:0000256" key="9">
    <source>
        <dbReference type="ARBA" id="ARBA00022777"/>
    </source>
</evidence>
<feature type="transmembrane region" description="Helical" evidence="18">
    <location>
        <begin position="1715"/>
        <end position="1738"/>
    </location>
</feature>
<evidence type="ECO:0000313" key="22">
    <source>
        <dbReference type="Proteomes" id="UP000583929"/>
    </source>
</evidence>
<feature type="transmembrane region" description="Helical" evidence="18">
    <location>
        <begin position="699"/>
        <end position="716"/>
    </location>
</feature>
<feature type="transmembrane region" description="Helical" evidence="18">
    <location>
        <begin position="1980"/>
        <end position="1999"/>
    </location>
</feature>
<keyword evidence="10 17" id="KW-0067">ATP-binding</keyword>
<evidence type="ECO:0000256" key="10">
    <source>
        <dbReference type="ARBA" id="ARBA00022840"/>
    </source>
</evidence>
<feature type="transmembrane region" description="Helical" evidence="18">
    <location>
        <begin position="105"/>
        <end position="126"/>
    </location>
</feature>
<feature type="transmembrane region" description="Helical" evidence="18">
    <location>
        <begin position="1688"/>
        <end position="1708"/>
    </location>
</feature>
<dbReference type="Pfam" id="PF22776">
    <property type="entry name" value="K_trans_C"/>
    <property type="match status" value="3"/>
</dbReference>
<proteinExistence type="inferred from homology"/>
<evidence type="ECO:0000256" key="1">
    <source>
        <dbReference type="ARBA" id="ARBA00004651"/>
    </source>
</evidence>
<keyword evidence="8 17" id="KW-0547">Nucleotide-binding</keyword>
<feature type="transmembrane region" description="Helical" evidence="18">
    <location>
        <begin position="481"/>
        <end position="498"/>
    </location>
</feature>
<comment type="caution">
    <text evidence="21">The sequence shown here is derived from an EMBL/GenBank/DDBJ whole genome shotgun (WGS) entry which is preliminary data.</text>
</comment>
<sequence length="2362" mass="267052">MEMEAEENNSTAIVNEEEDFSAQKGLKGKKISWQRLRRNDSLDIESRSVGGHHAYAHASKGCDDWSVIIQLAFQSIGIVYGDIGTSPLYVYSSTFTNGIKHNDDILGVLSLIFYTITLIPLIKYVFIVLQANDNGDGGTFALYSLICRYAKVGLTPSEQAEDRDVSNFQLELPSNKLKMASKLKSKLENSKSTKYFLLFATMLGTSMVIGDGVLTPCISVLSAVGGIKDATSNMNQDMIVWISVGILICLFMVQRFGTDKVGYSFAPIICLWFALISGIGLYNFVKFDPSVVKAINPKYIVDYFRRNNKDAWISLGGIVLAITGTEALFADVGHFTVKSIQISMCSITYPALIMAYAGQASFLRKHNDVVSDTFYKSIPKPLYWPMFVVAVCAAIIASQAMISGTFSIIQQSLSLGCFPRVKIVHTSTKYVGQVFVPEANYLLMLACVAVTISFRTTTKIGNAYVEFLYLSSVLYKFNQGGYLPLAFAGLLMAVMFVWNDVYRRKYYYELDHKLSPEKVKEITNDTNFHRLPGLAMFYSELVQGIPPIFKHYAENVPALHSVLVFVSIKSLPIIEFLYLSSVLYKFNQGGYLPLAFAGLLMAVMFVWNDVYRRKYYYELDHKLSPEKVKEITNDTNFHRLPGLAMFYSELVQGIPPIFKHYAENVPALHSVLVFVSIKSLPIIEFLYLSSVLYKFNQGGYLPLAFAGLLMAVMFVWNDVYRRKYYYELDHKLSPEKVKEITNDTNFHRLPGLAMFYSELVQGIPPIFKHYAENVPALHSVLVFVSIKSLPISKVPQEERFFTPDYITPDNQNLLKSFSSNEESMPCPKSPEKLNTIKSKRRRQDDFSLNPLSPTLSDIQEMVEFENDDCDVDEVKMENITASGTKRVQSYVSQSAVALRCRVMPPPCIKNPYIKAASGMGMDPFGNQRSKCADLFAATIGGNGLSRYHTDFHEIEFIGSGNFSRVLKVLKRIDGCLYAVKHSIKQLHQDSERRKALMEVQCLGALGSHENIVGYYSSWFENEQLYIQMELCDCSLSINGSHQLLSETEVLEAVHQIAKALQFIHERGIVHLDVKPDNIYVKNGVYKLGDFGCATLIDKSLPIEEGDARYMPQEVLNERYDHLEKVDIFSLGICMLELIRGSSLPESGRLNVKEGKLPLLPGRSLHLQNLIKVRIAMPWWTLIQLSGLQLKIWWKTLFSARLHKMLEPKQEHVAGKLWKIFGSSPSPKITITKNISNSIGSSPSPSNFSKSPTQQNNKPQNLNSRRHPQQPSVVEIKHAIDAGRFCEPIPSIYNMPNQVVDQSIESTMEMEAEENNSTAIVNEEEDFSAQKGLKGKKISWQRLRRNDSLDIESRSVGGHHAYAHASKGCDDWSVIIQLAFQSIGIVYGDIGTSPLYVYSSTFTNGIKHNDDILGVLSLIFYTITLIPLIKYVFIVLQANDNGDGGTFALYSLICRYAKVGLTPSEQAEDRDVSNFQLELPILSAVGGIKDATSNMNQDMIVWISVGILICLFMVQRFGTDKVGYSFAPIICLWFALISGIGLYNFVKFDPSVVKAINPKYIVDYFRRNNKDAWISLGGIVLAITASFLRKHNDVVSDTFYKSIPKPLYWPMFVVAVCAAIIASQAMISGTFSIIQQSLSLGCFPRVKIVHTSTKYVGQVFVPEANYLLMLACVAVTISFRTTTKIGNAYGIAVVFVMTLTSSFLVLIMVMIWKTNIFLVITYIVVIGSVEFLYLSSVLYKFNQGGYLPLAFAGLLMAVMFVWNDVYRRKYYYELDHKLSPEKVKEITNETNFHRLPGLAMFYSELVQGIPPIFKHYAENVPALHSVLVFVSIKSLPISKVPHEERFLFRRIEPKNLFVFRCVARYGYTDVRNEHEPFETMLVDKLKEFVENEFWLFHIKTNSNKDHDSERLEGLDIVGDDDDEGDQHEKLDREIEAIDKAWRAGVVHLMGENEVVACKGSGIVLSAVGGIKNATSNMNQDMIVWISVGILICLFMVQRFGTDKVGYSFAPIICLWFALISGIGLYNFVKFDPSVVKAINPKYIVDYFRRNNKDAWISLGGIVLAITVFVPEANYLLMLACVAVTISFRTTTKIGNAYGIAVVFVMTLTSSFLVLIMVMIWKTNIFLVITYIVVIGSVEFLYLSSVLYKFNQGGYLPLAFAGLLMAVMFVWNDVYRRKYYYELDHKLSPEKVKEITNETNFHRLPGLAMFYSELVQGIPPIFKHYAENVPALHSVLVFVSIKSLPISKVPHEERFLFRRIEPKNLFVFRCVARYGYTDVRNEHEPFETMLVDKLKEFVENEFWLFHIKTNSNKDHDSERLEGLEIVGDDDDEGDQHEKLDREIEAIDKAWRAGVVHLMEEFEAD</sequence>
<feature type="transmembrane region" description="Helical" evidence="18">
    <location>
        <begin position="2096"/>
        <end position="2116"/>
    </location>
</feature>
<evidence type="ECO:0000256" key="19">
    <source>
        <dbReference type="SAM" id="MobiDB-lite"/>
    </source>
</evidence>
<feature type="transmembrane region" description="Helical" evidence="18">
    <location>
        <begin position="1654"/>
        <end position="1676"/>
    </location>
</feature>
<evidence type="ECO:0000256" key="18">
    <source>
        <dbReference type="RuleBase" id="RU321113"/>
    </source>
</evidence>
<dbReference type="InterPro" id="IPR053952">
    <property type="entry name" value="K_trans_C"/>
</dbReference>
<reference evidence="21 22" key="1">
    <citation type="journal article" date="2020" name="bioRxiv">
        <title>Sequence and annotation of 42 cannabis genomes reveals extensive copy number variation in cannabinoid synthesis and pathogen resistance genes.</title>
        <authorList>
            <person name="Mckernan K.J."/>
            <person name="Helbert Y."/>
            <person name="Kane L.T."/>
            <person name="Ebling H."/>
            <person name="Zhang L."/>
            <person name="Liu B."/>
            <person name="Eaton Z."/>
            <person name="Mclaughlin S."/>
            <person name="Kingan S."/>
            <person name="Baybayan P."/>
            <person name="Concepcion G."/>
            <person name="Jordan M."/>
            <person name="Riva A."/>
            <person name="Barbazuk W."/>
            <person name="Harkins T."/>
        </authorList>
    </citation>
    <scope>NUCLEOTIDE SEQUENCE [LARGE SCALE GENOMIC DNA]</scope>
    <source>
        <strain evidence="22">cv. Jamaican Lion 4</strain>
        <tissue evidence="21">Leaf</tissue>
    </source>
</reference>
<keyword evidence="7" id="KW-0479">Metal-binding</keyword>
<feature type="transmembrane region" description="Helical" evidence="18">
    <location>
        <begin position="234"/>
        <end position="253"/>
    </location>
</feature>
<dbReference type="PROSITE" id="PS00107">
    <property type="entry name" value="PROTEIN_KINASE_ATP"/>
    <property type="match status" value="1"/>
</dbReference>
<dbReference type="GO" id="GO:0046872">
    <property type="term" value="F:metal ion binding"/>
    <property type="evidence" value="ECO:0007669"/>
    <property type="project" value="UniProtKB-KW"/>
</dbReference>
<keyword evidence="5" id="KW-0808">Transferase</keyword>
<evidence type="ECO:0000256" key="2">
    <source>
        <dbReference type="ARBA" id="ARBA00008440"/>
    </source>
</evidence>
<feature type="binding site" evidence="17">
    <location>
        <position position="980"/>
    </location>
    <ligand>
        <name>ATP</name>
        <dbReference type="ChEBI" id="CHEBI:30616"/>
    </ligand>
</feature>
<feature type="domain" description="Protein kinase" evidence="20">
    <location>
        <begin position="951"/>
        <end position="1239"/>
    </location>
</feature>
<dbReference type="GO" id="GO:0005886">
    <property type="term" value="C:plasma membrane"/>
    <property type="evidence" value="ECO:0007669"/>
    <property type="project" value="UniProtKB-SubCell"/>
</dbReference>
<feature type="transmembrane region" description="Helical" evidence="18">
    <location>
        <begin position="2123"/>
        <end position="2146"/>
    </location>
</feature>
<evidence type="ECO:0000256" key="11">
    <source>
        <dbReference type="ARBA" id="ARBA00022842"/>
    </source>
</evidence>
<evidence type="ECO:0000259" key="20">
    <source>
        <dbReference type="PROSITE" id="PS50011"/>
    </source>
</evidence>
<feature type="transmembrane region" description="Helical" evidence="18">
    <location>
        <begin position="558"/>
        <end position="578"/>
    </location>
</feature>
<feature type="region of interest" description="Disordered" evidence="19">
    <location>
        <begin position="1231"/>
        <end position="1269"/>
    </location>
</feature>
<feature type="transmembrane region" description="Helical" evidence="18">
    <location>
        <begin position="311"/>
        <end position="330"/>
    </location>
</feature>
<evidence type="ECO:0000256" key="3">
    <source>
        <dbReference type="ARBA" id="ARBA00022448"/>
    </source>
</evidence>
<dbReference type="InterPro" id="IPR003855">
    <property type="entry name" value="K+_transporter"/>
</dbReference>
<evidence type="ECO:0000256" key="4">
    <source>
        <dbReference type="ARBA" id="ARBA00022538"/>
    </source>
</evidence>
<feature type="transmembrane region" description="Helical" evidence="18">
    <location>
        <begin position="265"/>
        <end position="285"/>
    </location>
</feature>
<evidence type="ECO:0000256" key="5">
    <source>
        <dbReference type="ARBA" id="ARBA00022679"/>
    </source>
</evidence>
<keyword evidence="4 18" id="KW-0633">Potassium transport</keyword>
<dbReference type="Gene3D" id="1.10.510.10">
    <property type="entry name" value="Transferase(Phosphotransferase) domain 1"/>
    <property type="match status" value="1"/>
</dbReference>
<evidence type="ECO:0000256" key="17">
    <source>
        <dbReference type="PROSITE-ProRule" id="PRU10141"/>
    </source>
</evidence>
<dbReference type="FunFam" id="1.10.510.10:FF:000531">
    <property type="entry name" value="Wee1-like protein kinase"/>
    <property type="match status" value="1"/>
</dbReference>
<dbReference type="FunFam" id="3.30.200.20:FF:000356">
    <property type="entry name" value="WEE protein kinase"/>
    <property type="match status" value="1"/>
</dbReference>
<comment type="subcellular location">
    <subcellularLocation>
        <location evidence="1">Cell membrane</location>
        <topology evidence="1">Multi-pass membrane protein</topology>
    </subcellularLocation>
    <subcellularLocation>
        <location evidence="18">Membrane</location>
        <topology evidence="18">Multi-pass membrane protein</topology>
    </subcellularLocation>
</comment>
<feature type="transmembrane region" description="Helical" evidence="18">
    <location>
        <begin position="2152"/>
        <end position="2169"/>
    </location>
</feature>
<dbReference type="GO" id="GO:0015079">
    <property type="term" value="F:potassium ion transmembrane transporter activity"/>
    <property type="evidence" value="ECO:0007669"/>
    <property type="project" value="UniProtKB-UniRule"/>
</dbReference>
<evidence type="ECO:0000256" key="12">
    <source>
        <dbReference type="ARBA" id="ARBA00022958"/>
    </source>
</evidence>
<evidence type="ECO:0000256" key="6">
    <source>
        <dbReference type="ARBA" id="ARBA00022692"/>
    </source>
</evidence>
<comment type="function">
    <text evidence="18">Potassium transporter.</text>
</comment>
<dbReference type="PANTHER" id="PTHR30540">
    <property type="entry name" value="OSMOTIC STRESS POTASSIUM TRANSPORTER"/>
    <property type="match status" value="1"/>
</dbReference>
<keyword evidence="12 18" id="KW-0630">Potassium</keyword>
<comment type="similarity">
    <text evidence="2 18">Belongs to the HAK/KUP transporter (TC 2.A.72.3) family.</text>
</comment>
<dbReference type="PANTHER" id="PTHR30540:SF87">
    <property type="entry name" value="POTASSIUM TRANSPORTER"/>
    <property type="match status" value="1"/>
</dbReference>
<keyword evidence="9" id="KW-0418">Kinase</keyword>
<keyword evidence="6 18" id="KW-0812">Transmembrane</keyword>
<feature type="transmembrane region" description="Helical" evidence="18">
    <location>
        <begin position="342"/>
        <end position="362"/>
    </location>
</feature>
<keyword evidence="22" id="KW-1185">Reference proteome</keyword>
<dbReference type="SUPFAM" id="SSF56112">
    <property type="entry name" value="Protein kinase-like (PK-like)"/>
    <property type="match status" value="1"/>
</dbReference>
<feature type="transmembrane region" description="Helical" evidence="18">
    <location>
        <begin position="590"/>
        <end position="607"/>
    </location>
</feature>
<dbReference type="InterPro" id="IPR017441">
    <property type="entry name" value="Protein_kinase_ATP_BS"/>
</dbReference>
<dbReference type="InterPro" id="IPR053951">
    <property type="entry name" value="K_trans_N"/>
</dbReference>
<evidence type="ECO:0000256" key="7">
    <source>
        <dbReference type="ARBA" id="ARBA00022723"/>
    </source>
</evidence>
<feature type="transmembrane region" description="Helical" evidence="18">
    <location>
        <begin position="2054"/>
        <end position="2084"/>
    </location>
</feature>
<feature type="transmembrane region" description="Helical" evidence="18">
    <location>
        <begin position="1571"/>
        <end position="1587"/>
    </location>
</feature>
<feature type="transmembrane region" description="Helical" evidence="18">
    <location>
        <begin position="382"/>
        <end position="409"/>
    </location>
</feature>
<dbReference type="PROSITE" id="PS50011">
    <property type="entry name" value="PROTEIN_KINASE_DOM"/>
    <property type="match status" value="1"/>
</dbReference>
<evidence type="ECO:0000256" key="13">
    <source>
        <dbReference type="ARBA" id="ARBA00022989"/>
    </source>
</evidence>
<accession>A0A7J6F7H5</accession>
<dbReference type="EMBL" id="JAATIQ010000254">
    <property type="protein sequence ID" value="KAF4366677.1"/>
    <property type="molecule type" value="Genomic_DNA"/>
</dbReference>
<dbReference type="Gene3D" id="3.30.200.20">
    <property type="entry name" value="Phosphorylase Kinase, domain 1"/>
    <property type="match status" value="1"/>
</dbReference>
<evidence type="ECO:0000313" key="21">
    <source>
        <dbReference type="EMBL" id="KAF4366677.1"/>
    </source>
</evidence>
<feature type="transmembrane region" description="Helical" evidence="18">
    <location>
        <begin position="1744"/>
        <end position="1761"/>
    </location>
</feature>
<dbReference type="Pfam" id="PF02705">
    <property type="entry name" value="K_trans"/>
    <property type="match status" value="7"/>
</dbReference>
<keyword evidence="14 18" id="KW-0406">Ion transport</keyword>
<organism evidence="21 22">
    <name type="scientific">Cannabis sativa</name>
    <name type="common">Hemp</name>
    <name type="synonym">Marijuana</name>
    <dbReference type="NCBI Taxonomy" id="3483"/>
    <lineage>
        <taxon>Eukaryota</taxon>
        <taxon>Viridiplantae</taxon>
        <taxon>Streptophyta</taxon>
        <taxon>Embryophyta</taxon>
        <taxon>Tracheophyta</taxon>
        <taxon>Spermatophyta</taxon>
        <taxon>Magnoliopsida</taxon>
        <taxon>eudicotyledons</taxon>
        <taxon>Gunneridae</taxon>
        <taxon>Pentapetalae</taxon>
        <taxon>rosids</taxon>
        <taxon>fabids</taxon>
        <taxon>Rosales</taxon>
        <taxon>Cannabaceae</taxon>
        <taxon>Cannabis</taxon>
    </lineage>
</organism>
<dbReference type="InterPro" id="IPR011009">
    <property type="entry name" value="Kinase-like_dom_sf"/>
</dbReference>
<feature type="transmembrane region" description="Helical" evidence="18">
    <location>
        <begin position="1523"/>
        <end position="1545"/>
    </location>
</feature>
<gene>
    <name evidence="21" type="ORF">G4B88_010752</name>
</gene>
<feature type="transmembrane region" description="Helical" evidence="18">
    <location>
        <begin position="2005"/>
        <end position="2027"/>
    </location>
</feature>
<dbReference type="PROSITE" id="PS00108">
    <property type="entry name" value="PROTEIN_KINASE_ST"/>
    <property type="match status" value="1"/>
</dbReference>
<dbReference type="GO" id="GO:0005524">
    <property type="term" value="F:ATP binding"/>
    <property type="evidence" value="ECO:0007669"/>
    <property type="project" value="UniProtKB-UniRule"/>
</dbReference>
<evidence type="ECO:0000256" key="16">
    <source>
        <dbReference type="ARBA" id="ARBA00023137"/>
    </source>
</evidence>
<evidence type="ECO:0000256" key="15">
    <source>
        <dbReference type="ARBA" id="ARBA00023136"/>
    </source>
</evidence>
<protein>
    <recommendedName>
        <fullName evidence="18">Potassium transporter</fullName>
    </recommendedName>
</protein>
<dbReference type="GO" id="GO:0004713">
    <property type="term" value="F:protein tyrosine kinase activity"/>
    <property type="evidence" value="ECO:0007669"/>
    <property type="project" value="UniProtKB-KW"/>
</dbReference>
<dbReference type="Pfam" id="PF00069">
    <property type="entry name" value="Pkinase"/>
    <property type="match status" value="1"/>
</dbReference>
<dbReference type="Proteomes" id="UP000583929">
    <property type="component" value="Unassembled WGS sequence"/>
</dbReference>
<dbReference type="InterPro" id="IPR000719">
    <property type="entry name" value="Prot_kinase_dom"/>
</dbReference>
<comment type="caution">
    <text evidence="18">Lacks conserved residue(s) required for the propagation of feature annotation.</text>
</comment>
<feature type="compositionally biased region" description="Low complexity" evidence="19">
    <location>
        <begin position="1232"/>
        <end position="1251"/>
    </location>
</feature>
<dbReference type="SMART" id="SM00220">
    <property type="entry name" value="S_TKc"/>
    <property type="match status" value="1"/>
</dbReference>
<evidence type="ECO:0000256" key="8">
    <source>
        <dbReference type="ARBA" id="ARBA00022741"/>
    </source>
</evidence>
<keyword evidence="13 18" id="KW-1133">Transmembrane helix</keyword>
<feature type="compositionally biased region" description="Polar residues" evidence="19">
    <location>
        <begin position="1252"/>
        <end position="1262"/>
    </location>
</feature>